<protein>
    <submittedName>
        <fullName evidence="6">Carbohydrate kinase</fullName>
    </submittedName>
</protein>
<dbReference type="Gene3D" id="3.30.420.40">
    <property type="match status" value="2"/>
</dbReference>
<dbReference type="EMBL" id="VJZT01000012">
    <property type="protein sequence ID" value="TRX37766.1"/>
    <property type="molecule type" value="Genomic_DNA"/>
</dbReference>
<dbReference type="Pfam" id="PF00370">
    <property type="entry name" value="FGGY_N"/>
    <property type="match status" value="1"/>
</dbReference>
<dbReference type="Pfam" id="PF02782">
    <property type="entry name" value="FGGY_C"/>
    <property type="match status" value="1"/>
</dbReference>
<keyword evidence="7" id="KW-1185">Reference proteome</keyword>
<evidence type="ECO:0000256" key="3">
    <source>
        <dbReference type="ARBA" id="ARBA00022777"/>
    </source>
</evidence>
<feature type="domain" description="Carbohydrate kinase FGGY N-terminal" evidence="4">
    <location>
        <begin position="2"/>
        <end position="245"/>
    </location>
</feature>
<name>A0A553DYF0_9FLAO</name>
<dbReference type="OrthoDB" id="9805576at2"/>
<comment type="caution">
    <text evidence="6">The sequence shown here is derived from an EMBL/GenBank/DDBJ whole genome shotgun (WGS) entry which is preliminary data.</text>
</comment>
<evidence type="ECO:0000259" key="4">
    <source>
        <dbReference type="Pfam" id="PF00370"/>
    </source>
</evidence>
<evidence type="ECO:0000256" key="1">
    <source>
        <dbReference type="ARBA" id="ARBA00009156"/>
    </source>
</evidence>
<accession>A0A553DYF0</accession>
<dbReference type="PANTHER" id="PTHR43095">
    <property type="entry name" value="SUGAR KINASE"/>
    <property type="match status" value="1"/>
</dbReference>
<dbReference type="InterPro" id="IPR018485">
    <property type="entry name" value="FGGY_C"/>
</dbReference>
<dbReference type="GO" id="GO:0016301">
    <property type="term" value="F:kinase activity"/>
    <property type="evidence" value="ECO:0007669"/>
    <property type="project" value="UniProtKB-KW"/>
</dbReference>
<keyword evidence="2" id="KW-0808">Transferase</keyword>
<feature type="domain" description="Carbohydrate kinase FGGY C-terminal" evidence="5">
    <location>
        <begin position="260"/>
        <end position="450"/>
    </location>
</feature>
<evidence type="ECO:0000313" key="7">
    <source>
        <dbReference type="Proteomes" id="UP000316371"/>
    </source>
</evidence>
<dbReference type="CDD" id="cd07809">
    <property type="entry name" value="ASKHA_NBD_FGGY_BaXK-like"/>
    <property type="match status" value="1"/>
</dbReference>
<dbReference type="AlphaFoldDB" id="A0A553DYF0"/>
<dbReference type="InterPro" id="IPR018484">
    <property type="entry name" value="FGGY_N"/>
</dbReference>
<dbReference type="PANTHER" id="PTHR43095:SF5">
    <property type="entry name" value="XYLULOSE KINASE"/>
    <property type="match status" value="1"/>
</dbReference>
<dbReference type="InterPro" id="IPR050406">
    <property type="entry name" value="FGGY_Carb_Kinase"/>
</dbReference>
<reference evidence="6 7" key="1">
    <citation type="submission" date="2019-07" db="EMBL/GenBank/DDBJ databases">
        <title>Novel species of Flavobacterium.</title>
        <authorList>
            <person name="Liu Q."/>
            <person name="Xin Y.-H."/>
        </authorList>
    </citation>
    <scope>NUCLEOTIDE SEQUENCE [LARGE SCALE GENOMIC DNA]</scope>
    <source>
        <strain evidence="6 7">LB1R34</strain>
    </source>
</reference>
<proteinExistence type="inferred from homology"/>
<comment type="similarity">
    <text evidence="1">Belongs to the FGGY kinase family.</text>
</comment>
<dbReference type="InterPro" id="IPR000577">
    <property type="entry name" value="Carb_kinase_FGGY"/>
</dbReference>
<dbReference type="RefSeq" id="WP_144256950.1">
    <property type="nucleotide sequence ID" value="NZ_VJZT01000012.1"/>
</dbReference>
<gene>
    <name evidence="6" type="ORF">FNW21_11775</name>
</gene>
<dbReference type="PIRSF" id="PIRSF000538">
    <property type="entry name" value="GlpK"/>
    <property type="match status" value="1"/>
</dbReference>
<evidence type="ECO:0000313" key="6">
    <source>
        <dbReference type="EMBL" id="TRX37766.1"/>
    </source>
</evidence>
<organism evidence="6 7">
    <name type="scientific">Flavobacterium restrictum</name>
    <dbReference type="NCBI Taxonomy" id="2594428"/>
    <lineage>
        <taxon>Bacteria</taxon>
        <taxon>Pseudomonadati</taxon>
        <taxon>Bacteroidota</taxon>
        <taxon>Flavobacteriia</taxon>
        <taxon>Flavobacteriales</taxon>
        <taxon>Flavobacteriaceae</taxon>
        <taxon>Flavobacterium</taxon>
    </lineage>
</organism>
<dbReference type="InterPro" id="IPR043129">
    <property type="entry name" value="ATPase_NBD"/>
</dbReference>
<evidence type="ECO:0000256" key="2">
    <source>
        <dbReference type="ARBA" id="ARBA00022679"/>
    </source>
</evidence>
<dbReference type="GO" id="GO:0005975">
    <property type="term" value="P:carbohydrate metabolic process"/>
    <property type="evidence" value="ECO:0007669"/>
    <property type="project" value="InterPro"/>
</dbReference>
<evidence type="ECO:0000259" key="5">
    <source>
        <dbReference type="Pfam" id="PF02782"/>
    </source>
</evidence>
<keyword evidence="3 6" id="KW-0418">Kinase</keyword>
<dbReference type="Proteomes" id="UP000316371">
    <property type="component" value="Unassembled WGS sequence"/>
</dbReference>
<dbReference type="SUPFAM" id="SSF53067">
    <property type="entry name" value="Actin-like ATPase domain"/>
    <property type="match status" value="2"/>
</dbReference>
<sequence length="497" mass="54402">MYFLGIDLGSSSVKLSVFDAEKGCTVGAVTAPEFEMDIIAPAFGWAEQDPNSWWEYVKDGIQALKNKKNIDLKQIAGIGIAYQMHGLVLVDENLNPVRSSIIWCDSRAAVIGNETYDLMGHDYCQQQILGSPGNFTASKLKWVQTNQPEVFEKAAYMMLPGDFIAAKLSGVAQISTSGLSEAALWNFSKGSLATEVLQAMGLPDNIIPEIVPNFGYQATIHPDVAFELGLHTAVKITYRAGDQPNNALSLNVLKPGEIATTAGTSAVIYAVSDSDNYDKENRINTFLHVNNTPLEKKNGVLLCINGSGILYQWLRKIMSVNSNDLIAYEKLNAEAAKLKAGSEGLRFYPFGNGVERIFNNKKANSGIQNLNFNIHQSSHLVRSACEGIVFAMNYGFDVMKSVGAGGEMVRAGNANLFLSPVFREIFTNTTQTTLELYNTSGAEGAARGAAYGYGYYASLEEAFAGLKCIERIEPNPILTAQYQDIYQEWKNHINIEI</sequence>